<dbReference type="InterPro" id="IPR023405">
    <property type="entry name" value="Topo_IA_core_domain"/>
</dbReference>
<dbReference type="SMART" id="SM00493">
    <property type="entry name" value="TOPRIM"/>
    <property type="match status" value="1"/>
</dbReference>
<evidence type="ECO:0000256" key="11">
    <source>
        <dbReference type="ARBA" id="ARBA00023235"/>
    </source>
</evidence>
<dbReference type="EMBL" id="FLUQ01000004">
    <property type="protein sequence ID" value="SBW08077.1"/>
    <property type="molecule type" value="Genomic_DNA"/>
</dbReference>
<feature type="domain" description="Topo IA-type catalytic" evidence="17">
    <location>
        <begin position="149"/>
        <end position="600"/>
    </location>
</feature>
<dbReference type="InterPro" id="IPR013826">
    <property type="entry name" value="Topo_IA_cen_sub3"/>
</dbReference>
<dbReference type="SMART" id="SM00437">
    <property type="entry name" value="TOP1Ac"/>
    <property type="match status" value="1"/>
</dbReference>
<name>A0A212K8V3_9DELT</name>
<dbReference type="InterPro" id="IPR034144">
    <property type="entry name" value="TOPRIM_TopoIII"/>
</dbReference>
<dbReference type="CDD" id="cd00186">
    <property type="entry name" value="TOP1Ac"/>
    <property type="match status" value="1"/>
</dbReference>
<evidence type="ECO:0000256" key="7">
    <source>
        <dbReference type="ARBA" id="ARBA00022833"/>
    </source>
</evidence>
<dbReference type="Pfam" id="PF01396">
    <property type="entry name" value="Zn_ribbon_Top1"/>
    <property type="match status" value="2"/>
</dbReference>
<keyword evidence="11 18" id="KW-0413">Isomerase</keyword>
<keyword evidence="8" id="KW-0460">Magnesium</keyword>
<proteinExistence type="inferred from homology"/>
<comment type="catalytic activity">
    <reaction evidence="1">
        <text>ATP-independent breakage of single-stranded DNA, followed by passage and rejoining.</text>
        <dbReference type="EC" id="5.6.2.1"/>
    </reaction>
</comment>
<dbReference type="InterPro" id="IPR013824">
    <property type="entry name" value="Topo_IA_cen_sub1"/>
</dbReference>
<dbReference type="GO" id="GO:0006265">
    <property type="term" value="P:DNA topological change"/>
    <property type="evidence" value="ECO:0007669"/>
    <property type="project" value="InterPro"/>
</dbReference>
<dbReference type="SUPFAM" id="SSF56712">
    <property type="entry name" value="Prokaryotic type I DNA topoisomerase"/>
    <property type="match status" value="1"/>
</dbReference>
<dbReference type="AlphaFoldDB" id="A0A212K8V3"/>
<dbReference type="GO" id="GO:0008270">
    <property type="term" value="F:zinc ion binding"/>
    <property type="evidence" value="ECO:0007669"/>
    <property type="project" value="UniProtKB-KW"/>
</dbReference>
<evidence type="ECO:0000256" key="9">
    <source>
        <dbReference type="ARBA" id="ARBA00023029"/>
    </source>
</evidence>
<dbReference type="Pfam" id="PF01131">
    <property type="entry name" value="Topoisom_bac"/>
    <property type="match status" value="1"/>
</dbReference>
<evidence type="ECO:0000256" key="1">
    <source>
        <dbReference type="ARBA" id="ARBA00000213"/>
    </source>
</evidence>
<feature type="domain" description="Toprim" evidence="16">
    <location>
        <begin position="1"/>
        <end position="132"/>
    </location>
</feature>
<evidence type="ECO:0000256" key="12">
    <source>
        <dbReference type="ARBA" id="ARBA00030003"/>
    </source>
</evidence>
<keyword evidence="9" id="KW-0799">Topoisomerase</keyword>
<evidence type="ECO:0000256" key="8">
    <source>
        <dbReference type="ARBA" id="ARBA00022842"/>
    </source>
</evidence>
<keyword evidence="5" id="KW-0677">Repeat</keyword>
<gene>
    <name evidence="18" type="primary">topB</name>
    <name evidence="18" type="ORF">KL86DPRO_40012</name>
</gene>
<dbReference type="Gene3D" id="1.10.290.10">
    <property type="entry name" value="Topoisomerase I, domain 4"/>
    <property type="match status" value="1"/>
</dbReference>
<sequence length="711" mass="77260">MRLFIAEKPSLGRAIADGLGNGRKDNGCIRCGNDVVTWCFGHLLEPCYPEDYKPEYASWRREHLPIIPQTWRSKAKPKATAQLKIIGKLLKEAKSVVNAGDPDREGQLLVDEVLEHFSYKGPVSRIWLASLDDCSVKKALKGITDNVAKAPLRDAARARQQADWLIGMNATRAMTIMGRETGLNSKVLSVGRVQTPTLALVVARDREIASFVSSDYFVLRAYLAPATGDEFAAVFIPGDTQTGLDGSGRLTDAAIANALAESSKGANGVITESVRENKSKAAPLPHCLSSLQKEASAKLSMSAKQVLDTAQSLYEKKLTTYPRSDCRYLPEEQFDAAKMILANLSLFVGLESIAFKADAKLKSAAWNTKKITAHHAIIPTGEMPGSLTNTEYALYSLIVSAYCLQFYPPMRYEAQKIVLSIGHTRWEARGRRILEAGWTVIASDNDGSGTQDGEQEQDQTLPLVEKGESVHCRDVRTLKKKTSPPSRFTEGTLIEAMANVHRFVSDAAAKSVLKENEGIGTEATRAGVIETLKQRQYLITEKKAIVATKLGQDIIDLTPATLKDPVTTASWESRLEAIAQGKETLAGFMVEQTKILPDLLAPILGNGGPPTHSCFDCGAAVYRRKGKKPGTWFWGCSGYPACKTTMPDDNGQPGKARQAPVLSKHSCKTCGKPLIERQGAKGAFFGCSGYPGCKQTYQVAGNGEPDFGGKK</sequence>
<evidence type="ECO:0000256" key="2">
    <source>
        <dbReference type="ARBA" id="ARBA00009446"/>
    </source>
</evidence>
<reference evidence="18" key="1">
    <citation type="submission" date="2016-04" db="EMBL/GenBank/DDBJ databases">
        <authorList>
            <person name="Evans L.H."/>
            <person name="Alamgir A."/>
            <person name="Owens N."/>
            <person name="Weber N.D."/>
            <person name="Virtaneva K."/>
            <person name="Barbian K."/>
            <person name="Babar A."/>
            <person name="Rosenke K."/>
        </authorList>
    </citation>
    <scope>NUCLEOTIDE SEQUENCE</scope>
    <source>
        <strain evidence="18">86</strain>
    </source>
</reference>
<dbReference type="CDD" id="cd03362">
    <property type="entry name" value="TOPRIM_TopoIA_TopoIII"/>
    <property type="match status" value="1"/>
</dbReference>
<dbReference type="Gene3D" id="1.10.460.10">
    <property type="entry name" value="Topoisomerase I, domain 2"/>
    <property type="match status" value="1"/>
</dbReference>
<keyword evidence="4" id="KW-0479">Metal-binding</keyword>
<dbReference type="InterPro" id="IPR005738">
    <property type="entry name" value="TopoIII"/>
</dbReference>
<dbReference type="InterPro" id="IPR006171">
    <property type="entry name" value="TOPRIM_dom"/>
</dbReference>
<evidence type="ECO:0000256" key="3">
    <source>
        <dbReference type="ARBA" id="ARBA00012891"/>
    </source>
</evidence>
<dbReference type="Gene3D" id="3.40.50.140">
    <property type="match status" value="1"/>
</dbReference>
<dbReference type="Pfam" id="PF01751">
    <property type="entry name" value="Toprim"/>
    <property type="match status" value="1"/>
</dbReference>
<evidence type="ECO:0000256" key="13">
    <source>
        <dbReference type="ARBA" id="ARBA00031985"/>
    </source>
</evidence>
<evidence type="ECO:0000256" key="6">
    <source>
        <dbReference type="ARBA" id="ARBA00022771"/>
    </source>
</evidence>
<dbReference type="GO" id="GO:0006310">
    <property type="term" value="P:DNA recombination"/>
    <property type="evidence" value="ECO:0007669"/>
    <property type="project" value="TreeGrafter"/>
</dbReference>
<dbReference type="Gene3D" id="2.70.20.10">
    <property type="entry name" value="Topoisomerase I, domain 3"/>
    <property type="match status" value="1"/>
</dbReference>
<evidence type="ECO:0000256" key="5">
    <source>
        <dbReference type="ARBA" id="ARBA00022737"/>
    </source>
</evidence>
<keyword evidence="6" id="KW-0863">Zinc-finger</keyword>
<accession>A0A212K8V3</accession>
<evidence type="ECO:0000256" key="10">
    <source>
        <dbReference type="ARBA" id="ARBA00023125"/>
    </source>
</evidence>
<dbReference type="PANTHER" id="PTHR11390">
    <property type="entry name" value="PROKARYOTIC DNA TOPOISOMERASE"/>
    <property type="match status" value="1"/>
</dbReference>
<dbReference type="PRINTS" id="PR00417">
    <property type="entry name" value="PRTPISMRASEI"/>
</dbReference>
<evidence type="ECO:0000313" key="18">
    <source>
        <dbReference type="EMBL" id="SBW08077.1"/>
    </source>
</evidence>
<dbReference type="PROSITE" id="PS50880">
    <property type="entry name" value="TOPRIM"/>
    <property type="match status" value="1"/>
</dbReference>
<keyword evidence="7" id="KW-0862">Zinc</keyword>
<dbReference type="PANTHER" id="PTHR11390:SF21">
    <property type="entry name" value="DNA TOPOISOMERASE 3-ALPHA"/>
    <property type="match status" value="1"/>
</dbReference>
<evidence type="ECO:0000256" key="15">
    <source>
        <dbReference type="ARBA" id="ARBA00032877"/>
    </source>
</evidence>
<dbReference type="InterPro" id="IPR023406">
    <property type="entry name" value="Topo_IA_AS"/>
</dbReference>
<dbReference type="PROSITE" id="PS52039">
    <property type="entry name" value="TOPO_IA_2"/>
    <property type="match status" value="1"/>
</dbReference>
<evidence type="ECO:0000259" key="16">
    <source>
        <dbReference type="PROSITE" id="PS50880"/>
    </source>
</evidence>
<dbReference type="InterPro" id="IPR013825">
    <property type="entry name" value="Topo_IA_cen_sub2"/>
</dbReference>
<dbReference type="GO" id="GO:0003677">
    <property type="term" value="F:DNA binding"/>
    <property type="evidence" value="ECO:0007669"/>
    <property type="project" value="UniProtKB-KW"/>
</dbReference>
<evidence type="ECO:0000256" key="4">
    <source>
        <dbReference type="ARBA" id="ARBA00022723"/>
    </source>
</evidence>
<comment type="similarity">
    <text evidence="2">Belongs to the type IA topoisomerase family.</text>
</comment>
<dbReference type="InterPro" id="IPR003602">
    <property type="entry name" value="Topo_IA_DNA-bd_dom"/>
</dbReference>
<dbReference type="InterPro" id="IPR003601">
    <property type="entry name" value="Topo_IA_2"/>
</dbReference>
<dbReference type="InterPro" id="IPR000380">
    <property type="entry name" value="Topo_IA"/>
</dbReference>
<dbReference type="GO" id="GO:0003917">
    <property type="term" value="F:DNA topoisomerase type I (single strand cut, ATP-independent) activity"/>
    <property type="evidence" value="ECO:0007669"/>
    <property type="project" value="UniProtKB-EC"/>
</dbReference>
<protein>
    <recommendedName>
        <fullName evidence="3">DNA topoisomerase</fullName>
        <ecNumber evidence="3">5.6.2.1</ecNumber>
    </recommendedName>
    <alternativeName>
        <fullName evidence="15">Omega-protein</fullName>
    </alternativeName>
    <alternativeName>
        <fullName evidence="14">Relaxing enzyme</fullName>
    </alternativeName>
    <alternativeName>
        <fullName evidence="12">Swivelase</fullName>
    </alternativeName>
    <alternativeName>
        <fullName evidence="13">Untwisting enzyme</fullName>
    </alternativeName>
</protein>
<dbReference type="NCBIfam" id="TIGR01056">
    <property type="entry name" value="topB"/>
    <property type="match status" value="1"/>
</dbReference>
<dbReference type="Gene3D" id="3.30.65.10">
    <property type="entry name" value="Bacterial Topoisomerase I, domain 1"/>
    <property type="match status" value="2"/>
</dbReference>
<dbReference type="PROSITE" id="PS00396">
    <property type="entry name" value="TOPO_IA_1"/>
    <property type="match status" value="1"/>
</dbReference>
<dbReference type="GO" id="GO:0043597">
    <property type="term" value="C:cytoplasmic replication fork"/>
    <property type="evidence" value="ECO:0007669"/>
    <property type="project" value="TreeGrafter"/>
</dbReference>
<dbReference type="GO" id="GO:0006281">
    <property type="term" value="P:DNA repair"/>
    <property type="evidence" value="ECO:0007669"/>
    <property type="project" value="TreeGrafter"/>
</dbReference>
<dbReference type="SMART" id="SM00436">
    <property type="entry name" value="TOP1Bc"/>
    <property type="match status" value="1"/>
</dbReference>
<evidence type="ECO:0000256" key="14">
    <source>
        <dbReference type="ARBA" id="ARBA00032235"/>
    </source>
</evidence>
<dbReference type="EC" id="5.6.2.1" evidence="3"/>
<dbReference type="SUPFAM" id="SSF57783">
    <property type="entry name" value="Zinc beta-ribbon"/>
    <property type="match status" value="1"/>
</dbReference>
<organism evidence="18">
    <name type="scientific">uncultured delta proteobacterium</name>
    <dbReference type="NCBI Taxonomy" id="34034"/>
    <lineage>
        <taxon>Bacteria</taxon>
        <taxon>Deltaproteobacteria</taxon>
        <taxon>environmental samples</taxon>
    </lineage>
</organism>
<keyword evidence="10" id="KW-0238">DNA-binding</keyword>
<dbReference type="InterPro" id="IPR013498">
    <property type="entry name" value="Topo_IA_Znf"/>
</dbReference>
<evidence type="ECO:0000259" key="17">
    <source>
        <dbReference type="PROSITE" id="PS52039"/>
    </source>
</evidence>
<dbReference type="InterPro" id="IPR013497">
    <property type="entry name" value="Topo_IA_cen"/>
</dbReference>
<dbReference type="NCBIfam" id="NF005829">
    <property type="entry name" value="PRK07726.1"/>
    <property type="match status" value="1"/>
</dbReference>